<dbReference type="PROSITE" id="PS51564">
    <property type="entry name" value="SAM_ICMT"/>
    <property type="match status" value="1"/>
</dbReference>
<evidence type="ECO:0000256" key="6">
    <source>
        <dbReference type="ARBA" id="ARBA00022691"/>
    </source>
</evidence>
<evidence type="ECO:0000256" key="10">
    <source>
        <dbReference type="RuleBase" id="RU362022"/>
    </source>
</evidence>
<dbReference type="AlphaFoldDB" id="A0A6A5QP32"/>
<comment type="subcellular location">
    <subcellularLocation>
        <location evidence="10">Endoplasmic reticulum membrane</location>
        <topology evidence="10">Multi-pass membrane protein</topology>
    </subcellularLocation>
    <subcellularLocation>
        <location evidence="1">Membrane</location>
        <topology evidence="1">Multi-pass membrane protein</topology>
    </subcellularLocation>
</comment>
<keyword evidence="4 10" id="KW-0489">Methyltransferase</keyword>
<protein>
    <recommendedName>
        <fullName evidence="3 10">Protein-S-isoprenylcysteine O-methyltransferase</fullName>
        <ecNumber evidence="3 10">2.1.1.100</ecNumber>
    </recommendedName>
</protein>
<evidence type="ECO:0000256" key="11">
    <source>
        <dbReference type="SAM" id="MobiDB-lite"/>
    </source>
</evidence>
<feature type="transmembrane region" description="Helical" evidence="10">
    <location>
        <begin position="106"/>
        <end position="126"/>
    </location>
</feature>
<evidence type="ECO:0000256" key="8">
    <source>
        <dbReference type="ARBA" id="ARBA00022989"/>
    </source>
</evidence>
<keyword evidence="8 10" id="KW-1133">Transmembrane helix</keyword>
<evidence type="ECO:0000256" key="4">
    <source>
        <dbReference type="ARBA" id="ARBA00022603"/>
    </source>
</evidence>
<dbReference type="PANTHER" id="PTHR12714">
    <property type="entry name" value="PROTEIN-S ISOPRENYLCYSTEINE O-METHYLTRANSFERASE"/>
    <property type="match status" value="1"/>
</dbReference>
<dbReference type="InterPro" id="IPR007269">
    <property type="entry name" value="ICMT_MeTrfase"/>
</dbReference>
<feature type="transmembrane region" description="Helical" evidence="10">
    <location>
        <begin position="74"/>
        <end position="94"/>
    </location>
</feature>
<accession>A0A6A5QP32</accession>
<keyword evidence="5" id="KW-0808">Transferase</keyword>
<dbReference type="OrthoDB" id="422086at2759"/>
<evidence type="ECO:0000313" key="12">
    <source>
        <dbReference type="EMBL" id="KAF1917435.1"/>
    </source>
</evidence>
<dbReference type="GO" id="GO:0032259">
    <property type="term" value="P:methylation"/>
    <property type="evidence" value="ECO:0007669"/>
    <property type="project" value="UniProtKB-KW"/>
</dbReference>
<dbReference type="EC" id="2.1.1.100" evidence="3 10"/>
<evidence type="ECO:0000256" key="1">
    <source>
        <dbReference type="ARBA" id="ARBA00004141"/>
    </source>
</evidence>
<feature type="transmembrane region" description="Helical" evidence="10">
    <location>
        <begin position="231"/>
        <end position="259"/>
    </location>
</feature>
<keyword evidence="13" id="KW-1185">Reference proteome</keyword>
<evidence type="ECO:0000256" key="5">
    <source>
        <dbReference type="ARBA" id="ARBA00022679"/>
    </source>
</evidence>
<feature type="region of interest" description="Disordered" evidence="11">
    <location>
        <begin position="39"/>
        <end position="58"/>
    </location>
</feature>
<keyword evidence="6 10" id="KW-0949">S-adenosyl-L-methionine</keyword>
<keyword evidence="9 10" id="KW-0472">Membrane</keyword>
<evidence type="ECO:0000256" key="7">
    <source>
        <dbReference type="ARBA" id="ARBA00022692"/>
    </source>
</evidence>
<evidence type="ECO:0000256" key="3">
    <source>
        <dbReference type="ARBA" id="ARBA00012151"/>
    </source>
</evidence>
<dbReference type="PANTHER" id="PTHR12714:SF9">
    <property type="entry name" value="PROTEIN-S-ISOPRENYLCYSTEINE O-METHYLTRANSFERASE"/>
    <property type="match status" value="1"/>
</dbReference>
<dbReference type="Proteomes" id="UP000800096">
    <property type="component" value="Unassembled WGS sequence"/>
</dbReference>
<keyword evidence="7 10" id="KW-0812">Transmembrane</keyword>
<reference evidence="12" key="1">
    <citation type="journal article" date="2020" name="Stud. Mycol.">
        <title>101 Dothideomycetes genomes: a test case for predicting lifestyles and emergence of pathogens.</title>
        <authorList>
            <person name="Haridas S."/>
            <person name="Albert R."/>
            <person name="Binder M."/>
            <person name="Bloem J."/>
            <person name="Labutti K."/>
            <person name="Salamov A."/>
            <person name="Andreopoulos B."/>
            <person name="Baker S."/>
            <person name="Barry K."/>
            <person name="Bills G."/>
            <person name="Bluhm B."/>
            <person name="Cannon C."/>
            <person name="Castanera R."/>
            <person name="Culley D."/>
            <person name="Daum C."/>
            <person name="Ezra D."/>
            <person name="Gonzalez J."/>
            <person name="Henrissat B."/>
            <person name="Kuo A."/>
            <person name="Liang C."/>
            <person name="Lipzen A."/>
            <person name="Lutzoni F."/>
            <person name="Magnuson J."/>
            <person name="Mondo S."/>
            <person name="Nolan M."/>
            <person name="Ohm R."/>
            <person name="Pangilinan J."/>
            <person name="Park H.-J."/>
            <person name="Ramirez L."/>
            <person name="Alfaro M."/>
            <person name="Sun H."/>
            <person name="Tritt A."/>
            <person name="Yoshinaga Y."/>
            <person name="Zwiers L.-H."/>
            <person name="Turgeon B."/>
            <person name="Goodwin S."/>
            <person name="Spatafora J."/>
            <person name="Crous P."/>
            <person name="Grigoriev I."/>
        </authorList>
    </citation>
    <scope>NUCLEOTIDE SEQUENCE</scope>
    <source>
        <strain evidence="12">HMLAC05119</strain>
    </source>
</reference>
<organism evidence="12 13">
    <name type="scientific">Ampelomyces quisqualis</name>
    <name type="common">Powdery mildew agent</name>
    <dbReference type="NCBI Taxonomy" id="50730"/>
    <lineage>
        <taxon>Eukaryota</taxon>
        <taxon>Fungi</taxon>
        <taxon>Dikarya</taxon>
        <taxon>Ascomycota</taxon>
        <taxon>Pezizomycotina</taxon>
        <taxon>Dothideomycetes</taxon>
        <taxon>Pleosporomycetidae</taxon>
        <taxon>Pleosporales</taxon>
        <taxon>Pleosporineae</taxon>
        <taxon>Phaeosphaeriaceae</taxon>
        <taxon>Ampelomyces</taxon>
    </lineage>
</organism>
<feature type="compositionally biased region" description="Polar residues" evidence="11">
    <location>
        <begin position="42"/>
        <end position="57"/>
    </location>
</feature>
<comment type="similarity">
    <text evidence="2 10">Belongs to the class VI-like SAM-binding methyltransferase superfamily. Isoprenylcysteine carboxyl methyltransferase family.</text>
</comment>
<evidence type="ECO:0000256" key="9">
    <source>
        <dbReference type="ARBA" id="ARBA00023136"/>
    </source>
</evidence>
<feature type="transmembrane region" description="Helical" evidence="10">
    <location>
        <begin position="169"/>
        <end position="188"/>
    </location>
</feature>
<dbReference type="InterPro" id="IPR025770">
    <property type="entry name" value="PPMT_MeTrfase"/>
</dbReference>
<dbReference type="GO" id="GO:0005789">
    <property type="term" value="C:endoplasmic reticulum membrane"/>
    <property type="evidence" value="ECO:0007669"/>
    <property type="project" value="UniProtKB-SubCell"/>
</dbReference>
<feature type="region of interest" description="Disordered" evidence="11">
    <location>
        <begin position="1"/>
        <end position="24"/>
    </location>
</feature>
<dbReference type="Gene3D" id="1.20.120.1630">
    <property type="match status" value="1"/>
</dbReference>
<dbReference type="EMBL" id="ML979134">
    <property type="protein sequence ID" value="KAF1917435.1"/>
    <property type="molecule type" value="Genomic_DNA"/>
</dbReference>
<dbReference type="Pfam" id="PF04140">
    <property type="entry name" value="ICMT"/>
    <property type="match status" value="1"/>
</dbReference>
<gene>
    <name evidence="12" type="ORF">BDU57DRAFT_471113</name>
</gene>
<evidence type="ECO:0000256" key="2">
    <source>
        <dbReference type="ARBA" id="ARBA00009140"/>
    </source>
</evidence>
<sequence length="292" mass="33122">MSSNGSASGLHMDISLPSTRPQEQVEWAPELDATLRAREGSESISQPMRSTHPSHPNFTAPEFYPHGKRSLSGIAMRAFSLGCTAVLGLLMTILLTHLNSRLWRPWLFLSTLSIFHFLEFYTTAAYNTPSARISSFLLTNGDQYRMAHTIAFIETCITSYFLPGWQARIHGPLCVSLGLSMIAVGQVVRSTAMAQAGTNFNHMVQSKKNDGHELVTTGLYAYFRHPSYFGFFWWGIGTQMMLGNTVCLPVYTGVLWYFFNRRICHEEKHLIDFFGHDYKAYRAQTRVWIPFV</sequence>
<proteinExistence type="inferred from homology"/>
<name>A0A6A5QP32_AMPQU</name>
<feature type="transmembrane region" description="Helical" evidence="10">
    <location>
        <begin position="146"/>
        <end position="162"/>
    </location>
</feature>
<keyword evidence="10" id="KW-0256">Endoplasmic reticulum</keyword>
<comment type="catalytic activity">
    <reaction evidence="10">
        <text>[protein]-C-terminal S-[(2E,6E)-farnesyl]-L-cysteine + S-adenosyl-L-methionine = [protein]-C-terminal S-[(2E,6E)-farnesyl]-L-cysteine methyl ester + S-adenosyl-L-homocysteine</text>
        <dbReference type="Rhea" id="RHEA:21672"/>
        <dbReference type="Rhea" id="RHEA-COMP:12125"/>
        <dbReference type="Rhea" id="RHEA-COMP:12126"/>
        <dbReference type="ChEBI" id="CHEBI:57856"/>
        <dbReference type="ChEBI" id="CHEBI:59789"/>
        <dbReference type="ChEBI" id="CHEBI:90510"/>
        <dbReference type="ChEBI" id="CHEBI:90511"/>
        <dbReference type="EC" id="2.1.1.100"/>
    </reaction>
</comment>
<evidence type="ECO:0000313" key="13">
    <source>
        <dbReference type="Proteomes" id="UP000800096"/>
    </source>
</evidence>
<dbReference type="GO" id="GO:0004671">
    <property type="term" value="F:protein C-terminal S-isoprenylcysteine carboxyl O-methyltransferase activity"/>
    <property type="evidence" value="ECO:0007669"/>
    <property type="project" value="UniProtKB-EC"/>
</dbReference>